<feature type="domain" description="Major facilitator superfamily (MFS) profile" evidence="6">
    <location>
        <begin position="38"/>
        <end position="478"/>
    </location>
</feature>
<feature type="transmembrane region" description="Helical" evidence="5">
    <location>
        <begin position="165"/>
        <end position="186"/>
    </location>
</feature>
<reference evidence="7" key="2">
    <citation type="submission" date="2022-10" db="EMBL/GenBank/DDBJ databases">
        <authorList>
            <consortium name="ENA_rothamsted_submissions"/>
            <consortium name="culmorum"/>
            <person name="King R."/>
        </authorList>
    </citation>
    <scope>NUCLEOTIDE SEQUENCE</scope>
</reference>
<keyword evidence="3 5" id="KW-1133">Transmembrane helix</keyword>
<feature type="transmembrane region" description="Helical" evidence="5">
    <location>
        <begin position="366"/>
        <end position="384"/>
    </location>
</feature>
<comment type="subcellular location">
    <subcellularLocation>
        <location evidence="1">Membrane</location>
        <topology evidence="1">Multi-pass membrane protein</topology>
    </subcellularLocation>
</comment>
<dbReference type="PROSITE" id="PS50850">
    <property type="entry name" value="MFS"/>
    <property type="match status" value="1"/>
</dbReference>
<dbReference type="OrthoDB" id="5296287at2759"/>
<feature type="transmembrane region" description="Helical" evidence="5">
    <location>
        <begin position="453"/>
        <end position="473"/>
    </location>
</feature>
<keyword evidence="8" id="KW-1185">Reference proteome</keyword>
<dbReference type="GO" id="GO:0016020">
    <property type="term" value="C:membrane"/>
    <property type="evidence" value="ECO:0007669"/>
    <property type="project" value="UniProtKB-SubCell"/>
</dbReference>
<dbReference type="GO" id="GO:0022857">
    <property type="term" value="F:transmembrane transporter activity"/>
    <property type="evidence" value="ECO:0007669"/>
    <property type="project" value="InterPro"/>
</dbReference>
<feature type="transmembrane region" description="Helical" evidence="5">
    <location>
        <begin position="390"/>
        <end position="412"/>
    </location>
</feature>
<evidence type="ECO:0000256" key="2">
    <source>
        <dbReference type="ARBA" id="ARBA00022692"/>
    </source>
</evidence>
<proteinExistence type="predicted"/>
<evidence type="ECO:0000256" key="4">
    <source>
        <dbReference type="ARBA" id="ARBA00023136"/>
    </source>
</evidence>
<evidence type="ECO:0000256" key="3">
    <source>
        <dbReference type="ARBA" id="ARBA00022989"/>
    </source>
</evidence>
<dbReference type="InterPro" id="IPR036259">
    <property type="entry name" value="MFS_trans_sf"/>
</dbReference>
<evidence type="ECO:0000256" key="5">
    <source>
        <dbReference type="SAM" id="Phobius"/>
    </source>
</evidence>
<keyword evidence="4 5" id="KW-0472">Membrane</keyword>
<dbReference type="Gene3D" id="1.20.1250.20">
    <property type="entry name" value="MFS general substrate transporter like domains"/>
    <property type="match status" value="1"/>
</dbReference>
<dbReference type="CDD" id="cd17317">
    <property type="entry name" value="MFS_SLC22"/>
    <property type="match status" value="1"/>
</dbReference>
<keyword evidence="2 5" id="KW-0812">Transmembrane</keyword>
<feature type="transmembrane region" description="Helical" evidence="5">
    <location>
        <begin position="135"/>
        <end position="159"/>
    </location>
</feature>
<evidence type="ECO:0000313" key="7">
    <source>
        <dbReference type="EMBL" id="CAG9800354.1"/>
    </source>
</evidence>
<dbReference type="AlphaFoldDB" id="A0A9N9WNP2"/>
<gene>
    <name evidence="7" type="ORF">CHIRRI_LOCUS3298</name>
</gene>
<sequence length="501" mass="55986">MTAKDPSRENLEMDDSKLKKDPVQSAIGDIGFWQIFICLIIFLLKFPVAWHQMGIIFLAPKPDFTCSNETLSKCDADCPQHVFNTEIFTNTIQKQWDLVCNREYLSNLSQTIFMLGILVGNMFFGGLADKLGRRIPLVIAVTVQLIFGVLASFATNYWIFVICRFITAAATGGTMVTSFVLVMEIIGIKWRELFSVLYQVPFNLGHLTLPLFAYFIRDWQKLQFALSIPSIILLSYYWLIPESPRWLFTVGRVNESAKILVKAAKKNGLPFEHIKADLESVQEMKTEQVAKGTIFDLIRTKNMRVKTICMNFNWFVCGMCFFGVSQYVGEAGGNLFKNVAISASLEIPGTLVCILLLKYWGRKKTLIMSNCISGFALLAIAFVDEGEHELIVILATIGIIGMCISFPTVYLYGGELFPTVIRNIAIGTASMIARIGSMISPFIASGLSKTAHWLPPLIFGIVPIIGAVLVLFLPETRGFPLPETIEDGENFGKKEKKKLTA</sequence>
<feature type="transmembrane region" description="Helical" evidence="5">
    <location>
        <begin position="340"/>
        <end position="359"/>
    </location>
</feature>
<evidence type="ECO:0000313" key="8">
    <source>
        <dbReference type="Proteomes" id="UP001153620"/>
    </source>
</evidence>
<reference evidence="7" key="1">
    <citation type="submission" date="2022-01" db="EMBL/GenBank/DDBJ databases">
        <authorList>
            <person name="King R."/>
        </authorList>
    </citation>
    <scope>NUCLEOTIDE SEQUENCE</scope>
</reference>
<feature type="transmembrane region" description="Helical" evidence="5">
    <location>
        <begin position="424"/>
        <end position="447"/>
    </location>
</feature>
<protein>
    <recommendedName>
        <fullName evidence="6">Major facilitator superfamily (MFS) profile domain-containing protein</fullName>
    </recommendedName>
</protein>
<organism evidence="7 8">
    <name type="scientific">Chironomus riparius</name>
    <dbReference type="NCBI Taxonomy" id="315576"/>
    <lineage>
        <taxon>Eukaryota</taxon>
        <taxon>Metazoa</taxon>
        <taxon>Ecdysozoa</taxon>
        <taxon>Arthropoda</taxon>
        <taxon>Hexapoda</taxon>
        <taxon>Insecta</taxon>
        <taxon>Pterygota</taxon>
        <taxon>Neoptera</taxon>
        <taxon>Endopterygota</taxon>
        <taxon>Diptera</taxon>
        <taxon>Nematocera</taxon>
        <taxon>Chironomoidea</taxon>
        <taxon>Chironomidae</taxon>
        <taxon>Chironominae</taxon>
        <taxon>Chironomus</taxon>
    </lineage>
</organism>
<feature type="transmembrane region" description="Helical" evidence="5">
    <location>
        <begin position="308"/>
        <end position="328"/>
    </location>
</feature>
<dbReference type="Pfam" id="PF00083">
    <property type="entry name" value="Sugar_tr"/>
    <property type="match status" value="1"/>
</dbReference>
<dbReference type="InterPro" id="IPR005828">
    <property type="entry name" value="MFS_sugar_transport-like"/>
</dbReference>
<feature type="transmembrane region" description="Helical" evidence="5">
    <location>
        <begin position="193"/>
        <end position="216"/>
    </location>
</feature>
<evidence type="ECO:0000256" key="1">
    <source>
        <dbReference type="ARBA" id="ARBA00004141"/>
    </source>
</evidence>
<dbReference type="EMBL" id="OU895877">
    <property type="protein sequence ID" value="CAG9800354.1"/>
    <property type="molecule type" value="Genomic_DNA"/>
</dbReference>
<dbReference type="Proteomes" id="UP001153620">
    <property type="component" value="Chromosome 1"/>
</dbReference>
<accession>A0A9N9WNP2</accession>
<dbReference type="SUPFAM" id="SSF103473">
    <property type="entry name" value="MFS general substrate transporter"/>
    <property type="match status" value="1"/>
</dbReference>
<name>A0A9N9WNP2_9DIPT</name>
<feature type="transmembrane region" description="Helical" evidence="5">
    <location>
        <begin position="26"/>
        <end position="44"/>
    </location>
</feature>
<dbReference type="PANTHER" id="PTHR24064">
    <property type="entry name" value="SOLUTE CARRIER FAMILY 22 MEMBER"/>
    <property type="match status" value="1"/>
</dbReference>
<dbReference type="InterPro" id="IPR020846">
    <property type="entry name" value="MFS_dom"/>
</dbReference>
<evidence type="ECO:0000259" key="6">
    <source>
        <dbReference type="PROSITE" id="PS50850"/>
    </source>
</evidence>
<feature type="transmembrane region" description="Helical" evidence="5">
    <location>
        <begin position="111"/>
        <end position="128"/>
    </location>
</feature>